<reference evidence="2" key="2">
    <citation type="submission" date="2025-08" db="UniProtKB">
        <authorList>
            <consortium name="RefSeq"/>
        </authorList>
    </citation>
    <scope>IDENTIFICATION</scope>
    <source>
        <strain evidence="2">MV-25-SWS-2005</strain>
        <tissue evidence="2">Whole body</tissue>
    </source>
</reference>
<dbReference type="AlphaFoldDB" id="A0A6I8VE47"/>
<dbReference type="GeneID" id="26532726"/>
<dbReference type="RefSeq" id="XP_015039303.1">
    <property type="nucleotide sequence ID" value="XM_015183817.2"/>
</dbReference>
<evidence type="ECO:0000313" key="1">
    <source>
        <dbReference type="Proteomes" id="UP000001819"/>
    </source>
</evidence>
<dbReference type="KEGG" id="dpo:26532726"/>
<gene>
    <name evidence="2" type="primary">LOC26532726</name>
</gene>
<reference evidence="1" key="1">
    <citation type="submission" date="2024-06" db="UniProtKB">
        <authorList>
            <consortium name="RefSeq"/>
        </authorList>
    </citation>
    <scope>NUCLEOTIDE SEQUENCE [LARGE SCALE GENOMIC DNA]</scope>
    <source>
        <strain evidence="1">MV2-25</strain>
    </source>
</reference>
<organism evidence="1 2">
    <name type="scientific">Drosophila pseudoobscura pseudoobscura</name>
    <name type="common">Fruit fly</name>
    <dbReference type="NCBI Taxonomy" id="46245"/>
    <lineage>
        <taxon>Eukaryota</taxon>
        <taxon>Metazoa</taxon>
        <taxon>Ecdysozoa</taxon>
        <taxon>Arthropoda</taxon>
        <taxon>Hexapoda</taxon>
        <taxon>Insecta</taxon>
        <taxon>Pterygota</taxon>
        <taxon>Neoptera</taxon>
        <taxon>Endopterygota</taxon>
        <taxon>Diptera</taxon>
        <taxon>Brachycera</taxon>
        <taxon>Muscomorpha</taxon>
        <taxon>Ephydroidea</taxon>
        <taxon>Drosophilidae</taxon>
        <taxon>Drosophila</taxon>
        <taxon>Sophophora</taxon>
    </lineage>
</organism>
<proteinExistence type="predicted"/>
<protein>
    <submittedName>
        <fullName evidence="2">Uncharacterized protein isoform X2</fullName>
    </submittedName>
</protein>
<evidence type="ECO:0000313" key="2">
    <source>
        <dbReference type="RefSeq" id="XP_015039303.1"/>
    </source>
</evidence>
<dbReference type="Proteomes" id="UP000001819">
    <property type="component" value="Chromosome 3"/>
</dbReference>
<dbReference type="Bgee" id="FBgn0271713">
    <property type="expression patterns" value="Expressed in male reproductive system and 1 other cell type or tissue"/>
</dbReference>
<sequence length="113" mass="13393">MTISHKTLCKALMEARLRGVQVRIATPKKMLSARDLVTRQLLMYIHSVDHSEVPIIKCVFLDGNRIILRMDDELLLLMRRLLIDENLFSYYFWYFGYLWHGEYFEPLDIPTAA</sequence>
<name>A0A6I8VE47_DROPS</name>
<keyword evidence="1" id="KW-1185">Reference proteome</keyword>
<accession>A0A6I8VE47</accession>